<reference evidence="1" key="1">
    <citation type="submission" date="2018-02" db="EMBL/GenBank/DDBJ databases">
        <authorList>
            <person name="Cohen D.B."/>
            <person name="Kent A.D."/>
        </authorList>
    </citation>
    <scope>NUCLEOTIDE SEQUENCE</scope>
</reference>
<name>A0A2N9GI14_FAGSY</name>
<proteinExistence type="predicted"/>
<dbReference type="AlphaFoldDB" id="A0A2N9GI14"/>
<gene>
    <name evidence="1" type="ORF">FSB_LOCUS27057</name>
</gene>
<accession>A0A2N9GI14</accession>
<organism evidence="1">
    <name type="scientific">Fagus sylvatica</name>
    <name type="common">Beechnut</name>
    <dbReference type="NCBI Taxonomy" id="28930"/>
    <lineage>
        <taxon>Eukaryota</taxon>
        <taxon>Viridiplantae</taxon>
        <taxon>Streptophyta</taxon>
        <taxon>Embryophyta</taxon>
        <taxon>Tracheophyta</taxon>
        <taxon>Spermatophyta</taxon>
        <taxon>Magnoliopsida</taxon>
        <taxon>eudicotyledons</taxon>
        <taxon>Gunneridae</taxon>
        <taxon>Pentapetalae</taxon>
        <taxon>rosids</taxon>
        <taxon>fabids</taxon>
        <taxon>Fagales</taxon>
        <taxon>Fagaceae</taxon>
        <taxon>Fagus</taxon>
    </lineage>
</organism>
<dbReference type="EMBL" id="OIVN01001945">
    <property type="protein sequence ID" value="SPC99175.1"/>
    <property type="molecule type" value="Genomic_DNA"/>
</dbReference>
<sequence>MEEDIENARIYQGHVKSDEDVVQSIKWDVKERIEFCKSVKKSVRNRVLCFNWGAVASFRH</sequence>
<evidence type="ECO:0000313" key="1">
    <source>
        <dbReference type="EMBL" id="SPC99175.1"/>
    </source>
</evidence>
<protein>
    <submittedName>
        <fullName evidence="1">Uncharacterized protein</fullName>
    </submittedName>
</protein>